<evidence type="ECO:0000313" key="1">
    <source>
        <dbReference type="EMBL" id="KAL0117428.1"/>
    </source>
</evidence>
<sequence>MKNVVTQYVLISRTRVRLSYCSIAVRANSKKATLEPLLMQSRRWRALSLSPAALTLLSRSSGLASKRKRRTEKEAGPATAKIGSAHCLYAVGNGLNQESYRSTNHRTE</sequence>
<proteinExistence type="predicted"/>
<reference evidence="1 2" key="1">
    <citation type="submission" date="2023-03" db="EMBL/GenBank/DDBJ databases">
        <title>High recombination rates correlate with genetic variation in Cardiocondyla obscurior ants.</title>
        <authorList>
            <person name="Errbii M."/>
        </authorList>
    </citation>
    <scope>NUCLEOTIDE SEQUENCE [LARGE SCALE GENOMIC DNA]</scope>
    <source>
        <strain evidence="1">Alpha-2009</strain>
        <tissue evidence="1">Whole body</tissue>
    </source>
</reference>
<name>A0AAW2FQ83_9HYME</name>
<gene>
    <name evidence="1" type="ORF">PUN28_010338</name>
</gene>
<evidence type="ECO:0000313" key="2">
    <source>
        <dbReference type="Proteomes" id="UP001430953"/>
    </source>
</evidence>
<dbReference type="EMBL" id="JADYXP020000009">
    <property type="protein sequence ID" value="KAL0117428.1"/>
    <property type="molecule type" value="Genomic_DNA"/>
</dbReference>
<accession>A0AAW2FQ83</accession>
<dbReference type="AlphaFoldDB" id="A0AAW2FQ83"/>
<protein>
    <submittedName>
        <fullName evidence="1">Uncharacterized protein</fullName>
    </submittedName>
</protein>
<organism evidence="1 2">
    <name type="scientific">Cardiocondyla obscurior</name>
    <dbReference type="NCBI Taxonomy" id="286306"/>
    <lineage>
        <taxon>Eukaryota</taxon>
        <taxon>Metazoa</taxon>
        <taxon>Ecdysozoa</taxon>
        <taxon>Arthropoda</taxon>
        <taxon>Hexapoda</taxon>
        <taxon>Insecta</taxon>
        <taxon>Pterygota</taxon>
        <taxon>Neoptera</taxon>
        <taxon>Endopterygota</taxon>
        <taxon>Hymenoptera</taxon>
        <taxon>Apocrita</taxon>
        <taxon>Aculeata</taxon>
        <taxon>Formicoidea</taxon>
        <taxon>Formicidae</taxon>
        <taxon>Myrmicinae</taxon>
        <taxon>Cardiocondyla</taxon>
    </lineage>
</organism>
<comment type="caution">
    <text evidence="1">The sequence shown here is derived from an EMBL/GenBank/DDBJ whole genome shotgun (WGS) entry which is preliminary data.</text>
</comment>
<dbReference type="Proteomes" id="UP001430953">
    <property type="component" value="Unassembled WGS sequence"/>
</dbReference>
<keyword evidence="2" id="KW-1185">Reference proteome</keyword>